<evidence type="ECO:0000313" key="10">
    <source>
        <dbReference type="EMBL" id="HEC06152.1"/>
    </source>
</evidence>
<evidence type="ECO:0000259" key="9">
    <source>
        <dbReference type="PROSITE" id="PS51779"/>
    </source>
</evidence>
<evidence type="ECO:0000256" key="5">
    <source>
        <dbReference type="ARBA" id="ARBA00023136"/>
    </source>
</evidence>
<evidence type="ECO:0000256" key="1">
    <source>
        <dbReference type="ARBA" id="ARBA00004370"/>
    </source>
</evidence>
<keyword evidence="5" id="KW-0472">Membrane</keyword>
<name>A0A831WA59_9GAMM</name>
<keyword evidence="7" id="KW-0732">Signal</keyword>
<evidence type="ECO:0000256" key="4">
    <source>
        <dbReference type="ARBA" id="ARBA00023098"/>
    </source>
</evidence>
<feature type="active site" description="Proton acceptor" evidence="6">
    <location>
        <position position="216"/>
    </location>
</feature>
<dbReference type="Pfam" id="PF01103">
    <property type="entry name" value="Omp85"/>
    <property type="match status" value="1"/>
</dbReference>
<evidence type="ECO:0000256" key="3">
    <source>
        <dbReference type="ARBA" id="ARBA00022963"/>
    </source>
</evidence>
<dbReference type="InterPro" id="IPR016035">
    <property type="entry name" value="Acyl_Trfase/lysoPLipase"/>
</dbReference>
<dbReference type="CDD" id="cd07205">
    <property type="entry name" value="Pat_PNPLA6_PNPLA7_NTE1_like"/>
    <property type="match status" value="1"/>
</dbReference>
<dbReference type="Gene3D" id="2.40.160.50">
    <property type="entry name" value="membrane protein fhac: a member of the omp85/tpsb transporter family"/>
    <property type="match status" value="1"/>
</dbReference>
<dbReference type="InterPro" id="IPR000184">
    <property type="entry name" value="Bac_surfAg_D15"/>
</dbReference>
<protein>
    <recommendedName>
        <fullName evidence="11">PNPLA domain-containing protein</fullName>
    </recommendedName>
</protein>
<comment type="subcellular location">
    <subcellularLocation>
        <location evidence="1">Membrane</location>
    </subcellularLocation>
</comment>
<feature type="signal peptide" evidence="7">
    <location>
        <begin position="1"/>
        <end position="21"/>
    </location>
</feature>
<gene>
    <name evidence="10" type="ORF">ENJ12_04840</name>
</gene>
<dbReference type="Pfam" id="PF07244">
    <property type="entry name" value="POTRA"/>
    <property type="match status" value="1"/>
</dbReference>
<feature type="domain" description="PNPLA" evidence="8">
    <location>
        <begin position="37"/>
        <end position="229"/>
    </location>
</feature>
<dbReference type="Pfam" id="PF01734">
    <property type="entry name" value="Patatin"/>
    <property type="match status" value="1"/>
</dbReference>
<evidence type="ECO:0000259" key="8">
    <source>
        <dbReference type="PROSITE" id="PS51635"/>
    </source>
</evidence>
<feature type="short sequence motif" description="GXSXG" evidence="6">
    <location>
        <begin position="68"/>
        <end position="72"/>
    </location>
</feature>
<feature type="short sequence motif" description="GXGXXG" evidence="6">
    <location>
        <begin position="41"/>
        <end position="46"/>
    </location>
</feature>
<dbReference type="InterPro" id="IPR050301">
    <property type="entry name" value="NTE"/>
</dbReference>
<dbReference type="GO" id="GO:0019867">
    <property type="term" value="C:outer membrane"/>
    <property type="evidence" value="ECO:0007669"/>
    <property type="project" value="InterPro"/>
</dbReference>
<proteinExistence type="predicted"/>
<dbReference type="AlphaFoldDB" id="A0A831WA59"/>
<evidence type="ECO:0000256" key="7">
    <source>
        <dbReference type="SAM" id="SignalP"/>
    </source>
</evidence>
<dbReference type="GO" id="GO:0016042">
    <property type="term" value="P:lipid catabolic process"/>
    <property type="evidence" value="ECO:0007669"/>
    <property type="project" value="UniProtKB-UniRule"/>
</dbReference>
<feature type="domain" description="POTRA" evidence="9">
    <location>
        <begin position="342"/>
        <end position="413"/>
    </location>
</feature>
<keyword evidence="3 6" id="KW-0442">Lipid degradation</keyword>
<dbReference type="PROSITE" id="PS51779">
    <property type="entry name" value="POTRA"/>
    <property type="match status" value="1"/>
</dbReference>
<dbReference type="Proteomes" id="UP000886339">
    <property type="component" value="Unassembled WGS sequence"/>
</dbReference>
<dbReference type="InterPro" id="IPR010827">
    <property type="entry name" value="BamA/TamA_POTRA"/>
</dbReference>
<evidence type="ECO:0000256" key="6">
    <source>
        <dbReference type="PROSITE-ProRule" id="PRU01161"/>
    </source>
</evidence>
<evidence type="ECO:0000256" key="2">
    <source>
        <dbReference type="ARBA" id="ARBA00022801"/>
    </source>
</evidence>
<feature type="chain" id="PRO_5032639917" description="PNPLA domain-containing protein" evidence="7">
    <location>
        <begin position="22"/>
        <end position="733"/>
    </location>
</feature>
<dbReference type="PANTHER" id="PTHR14226">
    <property type="entry name" value="NEUROPATHY TARGET ESTERASE/SWISS CHEESE D.MELANOGASTER"/>
    <property type="match status" value="1"/>
</dbReference>
<sequence>MNRLFATILFLLLLVPFPAAGTGAGAQSAQHRPKIGLVLSGGGARGAAHVGVLKVIEELRIPIDYIAGTSMGAIIGGLYASGMSPEEIEKALKGIDWLDVLSDSPKRKDLSFRRKREDEEFLVRSAAGFNNGELELPQGLLQGQKLLLLLKSLTLPVATIDDFDQLRIPFRALATDISTGQPVVLKKGDLALSMRASASIPSAFAPVEINGKLLVDGGVSNNLPVKIVQEMGAERLIVVDVSTPLATREELKNVLSITDQLTTIMTRRNTEASLALMGAGDVLIVPSLGDVTTTSFTSAIKAIPSGVEAANGQRDRLARLSVGAEAYRDYLAGQEQAERMQPVIEFVEVDNQSRLADKVIQRYFKVEIGKPLETEQLDQSIGYLYGQDLFKQVTYEVVEKDGRTGLRIHVVEKPWGPNYLQGGINFQGDWSSGSSITLGMSYTRTAVNELGGEFRSILELGERPRLFAEFYQPLDTDSAYFVNPRVEFTRLTIGQYEDGQNVAEYRQYKGQLSLEAGMNLESWGELRLGWRGAKGDIETFVGRPNPDEGAFDEGMLFARLGIDTLDNLYFPTDGHWLKLEVRSHANIWGDDNAFEQVDADWGLATRVGKYSFMSRVQLGYTWNENAPVYGRFFLGGFLNLSGLDRYELSGQHMAHGLVGFMRRLDENSIVPIYLGATLEAGNTWDQRSDFGDRWIGGGSVYLGLDTFIGPLYVGYAAAQENHSTMFMYLGAPF</sequence>
<accession>A0A831WA59</accession>
<organism evidence="10">
    <name type="scientific">Thiolapillus brandeum</name>
    <dbReference type="NCBI Taxonomy" id="1076588"/>
    <lineage>
        <taxon>Bacteria</taxon>
        <taxon>Pseudomonadati</taxon>
        <taxon>Pseudomonadota</taxon>
        <taxon>Gammaproteobacteria</taxon>
        <taxon>Chromatiales</taxon>
        <taxon>Sedimenticolaceae</taxon>
        <taxon>Thiolapillus</taxon>
    </lineage>
</organism>
<dbReference type="SUPFAM" id="SSF52151">
    <property type="entry name" value="FabD/lysophospholipase-like"/>
    <property type="match status" value="1"/>
</dbReference>
<dbReference type="InterPro" id="IPR002641">
    <property type="entry name" value="PNPLA_dom"/>
</dbReference>
<dbReference type="PROSITE" id="PS51635">
    <property type="entry name" value="PNPLA"/>
    <property type="match status" value="1"/>
</dbReference>
<dbReference type="PANTHER" id="PTHR14226:SF29">
    <property type="entry name" value="NEUROPATHY TARGET ESTERASE SWS"/>
    <property type="match status" value="1"/>
</dbReference>
<dbReference type="EMBL" id="DRLF01000175">
    <property type="protein sequence ID" value="HEC06152.1"/>
    <property type="molecule type" value="Genomic_DNA"/>
</dbReference>
<dbReference type="Gene3D" id="3.10.20.310">
    <property type="entry name" value="membrane protein fhac"/>
    <property type="match status" value="1"/>
</dbReference>
<comment type="caution">
    <text evidence="10">The sequence shown here is derived from an EMBL/GenBank/DDBJ whole genome shotgun (WGS) entry which is preliminary data.</text>
</comment>
<reference evidence="10" key="1">
    <citation type="journal article" date="2020" name="mSystems">
        <title>Genome- and Community-Level Interaction Insights into Carbon Utilization and Element Cycling Functions of Hydrothermarchaeota in Hydrothermal Sediment.</title>
        <authorList>
            <person name="Zhou Z."/>
            <person name="Liu Y."/>
            <person name="Xu W."/>
            <person name="Pan J."/>
            <person name="Luo Z.H."/>
            <person name="Li M."/>
        </authorList>
    </citation>
    <scope>NUCLEOTIDE SEQUENCE [LARGE SCALE GENOMIC DNA]</scope>
    <source>
        <strain evidence="10">HyVt-458</strain>
    </source>
</reference>
<feature type="active site" description="Nucleophile" evidence="6">
    <location>
        <position position="70"/>
    </location>
</feature>
<keyword evidence="2 6" id="KW-0378">Hydrolase</keyword>
<feature type="short sequence motif" description="DGA/G" evidence="6">
    <location>
        <begin position="216"/>
        <end position="218"/>
    </location>
</feature>
<dbReference type="Gene3D" id="3.40.1090.10">
    <property type="entry name" value="Cytosolic phospholipase A2 catalytic domain"/>
    <property type="match status" value="2"/>
</dbReference>
<keyword evidence="4 6" id="KW-0443">Lipid metabolism</keyword>
<evidence type="ECO:0008006" key="11">
    <source>
        <dbReference type="Google" id="ProtNLM"/>
    </source>
</evidence>
<dbReference type="InterPro" id="IPR034746">
    <property type="entry name" value="POTRA"/>
</dbReference>
<dbReference type="GO" id="GO:0016787">
    <property type="term" value="F:hydrolase activity"/>
    <property type="evidence" value="ECO:0007669"/>
    <property type="project" value="UniProtKB-UniRule"/>
</dbReference>